<keyword evidence="2" id="KW-0472">Membrane</keyword>
<evidence type="ECO:0000259" key="3">
    <source>
        <dbReference type="PROSITE" id="PS50004"/>
    </source>
</evidence>
<dbReference type="Proteomes" id="UP000232323">
    <property type="component" value="Unassembled WGS sequence"/>
</dbReference>
<sequence length="1236" mass="132591">MATRLCRSYCSVDRIQTSSWRPSSALILPHGRALSKTYHAGSTPQLSRTALRSIALDKNGKLLTLAGTTCLEFLLTGGLLWSPLACALLLILLTPSKSEEEAEKRAEIDRAVEKVRRQMETQVAVTPPESAAWMWHMMSQLWGPYVAPMVLKDNLRAWQAKVASTAPSGWTMELVDMSLGVEAPTMTNYRVYNDVSSNRMASMEYDMEMISSSMRVAVRGSGPLGQFTATVSDFSVKGSMRMIPIGSERMALISYREPPEANFKLQISGIPLVGPQDVPTLSFLRTSFTESLKDTLVEPRRAAISFDYDYTGQQAIDTSVNLYVESIQGLQPSLLLYQQPTATKSASATASKAATAGRVTLAKPSQDQGVSTITTQSSSSKSTEAVIEAASGAVANSGSSSVRRSTVETTVRGQHGSDPGSGSGSGSQPSSRDGLVADAPGTKSVEGMDNASLSTSQNSSDSSSKPLPSATPTISSRRDKFSLRLQEATGLHYLSSGAASSKKQGSGVAVMATNLNTKLQRSTQPHHLSADKFVTIPVQESIKMSLGQKDGIIKLEVQDLSRRGHVLGFAMIHVAATKDGHTLFWALGKGGEPLALRWQPGLGPWRVTVPLEGCPSCPRASITLQLSTDLWVCSQPYLDPVSIFKTPGHRTIVLQVFEARNLAAKDWAGTSDPYVLLHYDGRSYRTHTVYNATSAVWNRTFILPENPALLNKRIRLAVWDSGVSRDEILGSASVSLDMVSENSIQDRWFQLIGEESGEIRVRLAMVPGLPDSSAVQQMVTVLTQTLPTAASPSLQVVVLAARHLPSRPSALGTRALRDSYCHITFAGARQVTPIVRQSQNPAWNHSAIFPLDLNGAQRHQQLKQVVVSTVSATAPAPVTSSSVAAEAYDTLDGNTSKKMGFPSAVTASSITGGTSSVHHLAQGQSRDISPQHSSKEPPSLKVPPQPPSVAPATAGMVPGIPVPQKPTHVLRIEVMDMDLLPPDDDLGYALLDVGALVPEPWMVWESWVPLEKGSGAEVLVRVCHLDASPRISTAIPMPAGWVLSSQDPAENLSPMDKFSASSTAARAGSASSTAPTSSGSTSSSTGTGTSPRLEQVLLSNFTEQVRSANDRALGAMRYSEQMRERLSQEWIPKVQDWWGTVTQRVSGFSGNQGLLDSLSGFGRKKESIGIEAQLESNKRKQKRQTQSSSLEGADVAAVSTAYTPPTAPTATDFTEERLPQVNSELSGGSYVRKAGN</sequence>
<organism evidence="4 5">
    <name type="scientific">Chlamydomonas eustigma</name>
    <dbReference type="NCBI Taxonomy" id="1157962"/>
    <lineage>
        <taxon>Eukaryota</taxon>
        <taxon>Viridiplantae</taxon>
        <taxon>Chlorophyta</taxon>
        <taxon>core chlorophytes</taxon>
        <taxon>Chlorophyceae</taxon>
        <taxon>CS clade</taxon>
        <taxon>Chlamydomonadales</taxon>
        <taxon>Chlamydomonadaceae</taxon>
        <taxon>Chlamydomonas</taxon>
    </lineage>
</organism>
<reference evidence="4 5" key="1">
    <citation type="submission" date="2017-08" db="EMBL/GenBank/DDBJ databases">
        <title>Acidophilic green algal genome provides insights into adaptation to an acidic environment.</title>
        <authorList>
            <person name="Hirooka S."/>
            <person name="Hirose Y."/>
            <person name="Kanesaki Y."/>
            <person name="Higuchi S."/>
            <person name="Fujiwara T."/>
            <person name="Onuma R."/>
            <person name="Era A."/>
            <person name="Ohbayashi R."/>
            <person name="Uzuka A."/>
            <person name="Nozaki H."/>
            <person name="Yoshikawa H."/>
            <person name="Miyagishima S.Y."/>
        </authorList>
    </citation>
    <scope>NUCLEOTIDE SEQUENCE [LARGE SCALE GENOMIC DNA]</scope>
    <source>
        <strain evidence="4 5">NIES-2499</strain>
    </source>
</reference>
<feature type="compositionally biased region" description="Low complexity" evidence="1">
    <location>
        <begin position="371"/>
        <end position="418"/>
    </location>
</feature>
<feature type="compositionally biased region" description="Low complexity" evidence="1">
    <location>
        <begin position="449"/>
        <end position="471"/>
    </location>
</feature>
<feature type="compositionally biased region" description="Pro residues" evidence="1">
    <location>
        <begin position="940"/>
        <end position="949"/>
    </location>
</feature>
<dbReference type="InterPro" id="IPR000008">
    <property type="entry name" value="C2_dom"/>
</dbReference>
<evidence type="ECO:0000256" key="2">
    <source>
        <dbReference type="SAM" id="Phobius"/>
    </source>
</evidence>
<dbReference type="PANTHER" id="PTHR47264">
    <property type="entry name" value="OS01G0128800 PROTEIN"/>
    <property type="match status" value="1"/>
</dbReference>
<feature type="transmembrane region" description="Helical" evidence="2">
    <location>
        <begin position="62"/>
        <end position="93"/>
    </location>
</feature>
<feature type="domain" description="C2" evidence="3">
    <location>
        <begin position="775"/>
        <end position="903"/>
    </location>
</feature>
<feature type="compositionally biased region" description="Polar residues" evidence="1">
    <location>
        <begin position="914"/>
        <end position="932"/>
    </location>
</feature>
<dbReference type="Gene3D" id="2.60.40.150">
    <property type="entry name" value="C2 domain"/>
    <property type="match status" value="2"/>
</dbReference>
<name>A0A250XMC5_9CHLO</name>
<keyword evidence="2" id="KW-0812">Transmembrane</keyword>
<evidence type="ECO:0000313" key="5">
    <source>
        <dbReference type="Proteomes" id="UP000232323"/>
    </source>
</evidence>
<dbReference type="CDD" id="cd21669">
    <property type="entry name" value="SMP_SF"/>
    <property type="match status" value="1"/>
</dbReference>
<evidence type="ECO:0000256" key="1">
    <source>
        <dbReference type="SAM" id="MobiDB-lite"/>
    </source>
</evidence>
<feature type="region of interest" description="Disordered" evidence="1">
    <location>
        <begin position="1175"/>
        <end position="1236"/>
    </location>
</feature>
<feature type="compositionally biased region" description="Low complexity" evidence="1">
    <location>
        <begin position="1196"/>
        <end position="1211"/>
    </location>
</feature>
<dbReference type="STRING" id="1157962.A0A250XMC5"/>
<protein>
    <recommendedName>
        <fullName evidence="3">C2 domain-containing protein</fullName>
    </recommendedName>
</protein>
<keyword evidence="5" id="KW-1185">Reference proteome</keyword>
<proteinExistence type="predicted"/>
<dbReference type="SUPFAM" id="SSF49562">
    <property type="entry name" value="C2 domain (Calcium/lipid-binding domain, CaLB)"/>
    <property type="match status" value="2"/>
</dbReference>
<dbReference type="AlphaFoldDB" id="A0A250XMC5"/>
<dbReference type="InterPro" id="IPR035892">
    <property type="entry name" value="C2_domain_sf"/>
</dbReference>
<dbReference type="Pfam" id="PF00168">
    <property type="entry name" value="C2"/>
    <property type="match status" value="2"/>
</dbReference>
<feature type="region of interest" description="Disordered" evidence="1">
    <location>
        <begin position="359"/>
        <end position="479"/>
    </location>
</feature>
<comment type="caution">
    <text evidence="4">The sequence shown here is derived from an EMBL/GenBank/DDBJ whole genome shotgun (WGS) entry which is preliminary data.</text>
</comment>
<dbReference type="SMART" id="SM00239">
    <property type="entry name" value="C2"/>
    <property type="match status" value="2"/>
</dbReference>
<dbReference type="PROSITE" id="PS50004">
    <property type="entry name" value="C2"/>
    <property type="match status" value="2"/>
</dbReference>
<dbReference type="OrthoDB" id="270970at2759"/>
<dbReference type="PANTHER" id="PTHR47264:SF3">
    <property type="entry name" value="SYNAPTOTAGMIN-5 ISOFORM X1"/>
    <property type="match status" value="1"/>
</dbReference>
<feature type="compositionally biased region" description="Low complexity" evidence="1">
    <location>
        <begin position="1059"/>
        <end position="1091"/>
    </location>
</feature>
<gene>
    <name evidence="4" type="ORF">CEUSTIGMA_g11650.t1</name>
</gene>
<dbReference type="EMBL" id="BEGY01000119">
    <property type="protein sequence ID" value="GAX84227.1"/>
    <property type="molecule type" value="Genomic_DNA"/>
</dbReference>
<feature type="domain" description="C2" evidence="3">
    <location>
        <begin position="632"/>
        <end position="749"/>
    </location>
</feature>
<accession>A0A250XMC5</accession>
<feature type="region of interest" description="Disordered" evidence="1">
    <location>
        <begin position="914"/>
        <end position="950"/>
    </location>
</feature>
<feature type="region of interest" description="Disordered" evidence="1">
    <location>
        <begin position="1053"/>
        <end position="1091"/>
    </location>
</feature>
<keyword evidence="2" id="KW-1133">Transmembrane helix</keyword>
<evidence type="ECO:0000313" key="4">
    <source>
        <dbReference type="EMBL" id="GAX84227.1"/>
    </source>
</evidence>